<dbReference type="EC" id="1.13.11.63" evidence="1"/>
<keyword evidence="1" id="KW-0223">Dioxygenase</keyword>
<organism evidence="3 5">
    <name type="scientific">Shewanella psychromarinicola</name>
    <dbReference type="NCBI Taxonomy" id="2487742"/>
    <lineage>
        <taxon>Bacteria</taxon>
        <taxon>Pseudomonadati</taxon>
        <taxon>Pseudomonadota</taxon>
        <taxon>Gammaproteobacteria</taxon>
        <taxon>Alteromonadales</taxon>
        <taxon>Shewanellaceae</taxon>
        <taxon>Shewanella</taxon>
    </lineage>
</organism>
<dbReference type="RefSeq" id="WP_124013304.1">
    <property type="nucleotide sequence ID" value="NZ_CP034073.1"/>
</dbReference>
<evidence type="ECO:0000313" key="5">
    <source>
        <dbReference type="Proteomes" id="UP000278855"/>
    </source>
</evidence>
<comment type="function">
    <text evidence="1">Catalyzes the cleavage of beta-carotene at its central double bond (15,15') to yield two molecules of all-trans-retinal.</text>
</comment>
<feature type="transmembrane region" description="Helical" evidence="1">
    <location>
        <begin position="158"/>
        <end position="184"/>
    </location>
</feature>
<keyword evidence="1" id="KW-0479">Metal-binding</keyword>
<dbReference type="Proteomes" id="UP000273778">
    <property type="component" value="Chromosome"/>
</dbReference>
<comment type="caution">
    <text evidence="1">Lacks conserved residue(s) required for the propagation of feature annotation.</text>
</comment>
<dbReference type="InterPro" id="IPR022270">
    <property type="entry name" value="Blh_diox"/>
</dbReference>
<dbReference type="HAMAP" id="MF_02093">
    <property type="entry name" value="Beta_carotene_diox"/>
    <property type="match status" value="1"/>
</dbReference>
<comment type="catalytic activity">
    <reaction evidence="1">
        <text>all-trans-beta-carotene + O2 = 2 all-trans-retinal</text>
        <dbReference type="Rhea" id="RHEA:32887"/>
        <dbReference type="ChEBI" id="CHEBI:15379"/>
        <dbReference type="ChEBI" id="CHEBI:17579"/>
        <dbReference type="ChEBI" id="CHEBI:17898"/>
        <dbReference type="EC" id="1.13.11.63"/>
    </reaction>
</comment>
<feature type="transmembrane region" description="Helical" evidence="1">
    <location>
        <begin position="133"/>
        <end position="152"/>
    </location>
</feature>
<keyword evidence="1" id="KW-1003">Cell membrane</keyword>
<dbReference type="OrthoDB" id="8779153at2"/>
<dbReference type="GO" id="GO:0010436">
    <property type="term" value="F:carotenoid dioxygenase activity"/>
    <property type="evidence" value="ECO:0007669"/>
    <property type="project" value="UniProtKB-UniRule"/>
</dbReference>
<evidence type="ECO:0000313" key="3">
    <source>
        <dbReference type="EMBL" id="RPA31170.1"/>
    </source>
</evidence>
<dbReference type="EMBL" id="CP034073">
    <property type="protein sequence ID" value="AZG35436.1"/>
    <property type="molecule type" value="Genomic_DNA"/>
</dbReference>
<dbReference type="GO" id="GO:0016121">
    <property type="term" value="P:carotene catabolic process"/>
    <property type="evidence" value="ECO:0007669"/>
    <property type="project" value="UniProtKB-UniRule"/>
</dbReference>
<feature type="binding site" evidence="1">
    <location>
        <position position="189"/>
    </location>
    <ligand>
        <name>Fe cation</name>
        <dbReference type="ChEBI" id="CHEBI:24875"/>
    </ligand>
</feature>
<dbReference type="Proteomes" id="UP000278855">
    <property type="component" value="Unassembled WGS sequence"/>
</dbReference>
<keyword evidence="1" id="KW-0560">Oxidoreductase</keyword>
<keyword evidence="4" id="KW-1185">Reference proteome</keyword>
<comment type="subcellular location">
    <subcellularLocation>
        <location evidence="1">Cell membrane</location>
        <topology evidence="1">Multi-pass membrane protein</topology>
    </subcellularLocation>
</comment>
<proteinExistence type="inferred from homology"/>
<reference evidence="5" key="2">
    <citation type="submission" date="2018-11" db="EMBL/GenBank/DDBJ databases">
        <title>Shewanella sp. R106.</title>
        <authorList>
            <person name="Hwang Y.J."/>
            <person name="Hwang C.Y."/>
        </authorList>
    </citation>
    <scope>NUCLEOTIDE SEQUENCE [LARGE SCALE GENOMIC DNA]</scope>
    <source>
        <strain evidence="5">R106</strain>
    </source>
</reference>
<comment type="cofactor">
    <cofactor evidence="1">
        <name>Fe(2+)</name>
        <dbReference type="ChEBI" id="CHEBI:29033"/>
    </cofactor>
</comment>
<keyword evidence="1" id="KW-1133">Transmembrane helix</keyword>
<name>A0A3N4EAB2_9GAMM</name>
<reference evidence="2 4" key="1">
    <citation type="submission" date="2018-11" db="EMBL/GenBank/DDBJ databases">
        <title>Shewanella sp. M2.</title>
        <authorList>
            <person name="Hwang Y.J."/>
            <person name="Hwang C.Y."/>
        </authorList>
    </citation>
    <scope>NUCLEOTIDE SEQUENCE [LARGE SCALE GENOMIC DNA]</scope>
    <source>
        <strain evidence="2 4">M2</strain>
    </source>
</reference>
<keyword evidence="1" id="KW-0408">Iron</keyword>
<dbReference type="NCBIfam" id="TIGR03753">
    <property type="entry name" value="blh_monoox"/>
    <property type="match status" value="1"/>
</dbReference>
<evidence type="ECO:0000256" key="1">
    <source>
        <dbReference type="HAMAP-Rule" id="MF_02093"/>
    </source>
</evidence>
<feature type="transmembrane region" description="Helical" evidence="1">
    <location>
        <begin position="205"/>
        <end position="227"/>
    </location>
</feature>
<feature type="transmembrane region" description="Helical" evidence="1">
    <location>
        <begin position="233"/>
        <end position="254"/>
    </location>
</feature>
<dbReference type="GO" id="GO:0005506">
    <property type="term" value="F:iron ion binding"/>
    <property type="evidence" value="ECO:0007669"/>
    <property type="project" value="UniProtKB-UniRule"/>
</dbReference>
<comment type="similarity">
    <text evidence="1">Belongs to the Brp/Blh beta-carotene diooxygenase family.</text>
</comment>
<dbReference type="EMBL" id="RKKB01000006">
    <property type="protein sequence ID" value="RPA31170.1"/>
    <property type="molecule type" value="Genomic_DNA"/>
</dbReference>
<reference evidence="3" key="3">
    <citation type="submission" date="2018-11" db="EMBL/GenBank/DDBJ databases">
        <authorList>
            <person name="Hwang Y.J."/>
            <person name="Hwang C.Y."/>
        </authorList>
    </citation>
    <scope>NUCLEOTIDE SEQUENCE</scope>
    <source>
        <strain evidence="3">R106</strain>
    </source>
</reference>
<gene>
    <name evidence="3" type="ORF">EGC77_14525</name>
    <name evidence="2" type="ORF">EGC80_11280</name>
</gene>
<dbReference type="GO" id="GO:0003834">
    <property type="term" value="F:beta-carotene 15,15'-dioxygenase activity"/>
    <property type="evidence" value="ECO:0007669"/>
    <property type="project" value="UniProtKB-EC"/>
</dbReference>
<sequence>MTSWDMLAICAVLLFGVPHGGLDGAVARRIGWSSGIQSWCLFHFTYIILAALVTLLWWLFPLASLGVFLLISALHFGASDIVDIGTDLLPWAAHGGLVGIVIPNLHPILVEPIFTILVGADNASLLMNCITSLFFPWLLSLIGYCFFAYWQVKYRKSLINLLVLVGLVFILPPLISFSLYFCLWHSKGHTLRLWHSLDVTERRRSAVEAAIYTVISWLAAGFIFYSYQEPSSITLIKVTFIGLAALTLPHMLLVDYADRQYYTRGRPL</sequence>
<accession>A0A3N4EAB2</accession>
<feature type="binding site" evidence="1">
    <location>
        <position position="75"/>
    </location>
    <ligand>
        <name>Fe cation</name>
        <dbReference type="ChEBI" id="CHEBI:24875"/>
    </ligand>
</feature>
<evidence type="ECO:0000313" key="4">
    <source>
        <dbReference type="Proteomes" id="UP000273778"/>
    </source>
</evidence>
<feature type="binding site" evidence="1">
    <location>
        <position position="19"/>
    </location>
    <ligand>
        <name>Fe cation</name>
        <dbReference type="ChEBI" id="CHEBI:24875"/>
    </ligand>
</feature>
<dbReference type="KEGG" id="spsr:EGC80_11280"/>
<dbReference type="AlphaFoldDB" id="A0A3N4EAB2"/>
<dbReference type="Pfam" id="PF15461">
    <property type="entry name" value="BCD"/>
    <property type="match status" value="1"/>
</dbReference>
<dbReference type="GO" id="GO:0005886">
    <property type="term" value="C:plasma membrane"/>
    <property type="evidence" value="ECO:0007669"/>
    <property type="project" value="UniProtKB-SubCell"/>
</dbReference>
<evidence type="ECO:0000313" key="2">
    <source>
        <dbReference type="EMBL" id="AZG35436.1"/>
    </source>
</evidence>
<keyword evidence="1" id="KW-0472">Membrane</keyword>
<feature type="transmembrane region" description="Helical" evidence="1">
    <location>
        <begin position="43"/>
        <end position="71"/>
    </location>
</feature>
<protein>
    <recommendedName>
        <fullName evidence="1">Probable beta-carotene 15,15'-dioxygenase</fullName>
        <ecNumber evidence="1">1.13.11.63</ecNumber>
    </recommendedName>
</protein>
<feature type="binding site" evidence="1">
    <location>
        <position position="185"/>
    </location>
    <ligand>
        <name>Fe cation</name>
        <dbReference type="ChEBI" id="CHEBI:24875"/>
    </ligand>
</feature>
<keyword evidence="1" id="KW-0812">Transmembrane</keyword>